<reference evidence="2" key="1">
    <citation type="journal article" date="2023" name="Nat. Plants">
        <title>Single-cell RNA sequencing provides a high-resolution roadmap for understanding the multicellular compartmentation of specialized metabolism.</title>
        <authorList>
            <person name="Sun S."/>
            <person name="Shen X."/>
            <person name="Li Y."/>
            <person name="Li Y."/>
            <person name="Wang S."/>
            <person name="Li R."/>
            <person name="Zhang H."/>
            <person name="Shen G."/>
            <person name="Guo B."/>
            <person name="Wei J."/>
            <person name="Xu J."/>
            <person name="St-Pierre B."/>
            <person name="Chen S."/>
            <person name="Sun C."/>
        </authorList>
    </citation>
    <scope>NUCLEOTIDE SEQUENCE [LARGE SCALE GENOMIC DNA]</scope>
</reference>
<evidence type="ECO:0000313" key="1">
    <source>
        <dbReference type="EMBL" id="KAI5657923.1"/>
    </source>
</evidence>
<name>A0ACC0AEQ6_CATRO</name>
<protein>
    <submittedName>
        <fullName evidence="1">Uncharacterized protein</fullName>
    </submittedName>
</protein>
<dbReference type="EMBL" id="CM044706">
    <property type="protein sequence ID" value="KAI5657923.1"/>
    <property type="molecule type" value="Genomic_DNA"/>
</dbReference>
<proteinExistence type="predicted"/>
<keyword evidence="2" id="KW-1185">Reference proteome</keyword>
<accession>A0ACC0AEQ6</accession>
<gene>
    <name evidence="1" type="ORF">M9H77_26716</name>
</gene>
<organism evidence="1 2">
    <name type="scientific">Catharanthus roseus</name>
    <name type="common">Madagascar periwinkle</name>
    <name type="synonym">Vinca rosea</name>
    <dbReference type="NCBI Taxonomy" id="4058"/>
    <lineage>
        <taxon>Eukaryota</taxon>
        <taxon>Viridiplantae</taxon>
        <taxon>Streptophyta</taxon>
        <taxon>Embryophyta</taxon>
        <taxon>Tracheophyta</taxon>
        <taxon>Spermatophyta</taxon>
        <taxon>Magnoliopsida</taxon>
        <taxon>eudicotyledons</taxon>
        <taxon>Gunneridae</taxon>
        <taxon>Pentapetalae</taxon>
        <taxon>asterids</taxon>
        <taxon>lamiids</taxon>
        <taxon>Gentianales</taxon>
        <taxon>Apocynaceae</taxon>
        <taxon>Rauvolfioideae</taxon>
        <taxon>Vinceae</taxon>
        <taxon>Catharanthinae</taxon>
        <taxon>Catharanthus</taxon>
    </lineage>
</organism>
<dbReference type="Proteomes" id="UP001060085">
    <property type="component" value="Linkage Group LG06"/>
</dbReference>
<comment type="caution">
    <text evidence="1">The sequence shown here is derived from an EMBL/GenBank/DDBJ whole genome shotgun (WGS) entry which is preliminary data.</text>
</comment>
<evidence type="ECO:0000313" key="2">
    <source>
        <dbReference type="Proteomes" id="UP001060085"/>
    </source>
</evidence>
<sequence length="190" mass="21447">MVKRTRGRQRVKMKQIQNEDQLQVTFSRRRLGLFNMANELSINTGSQIALLVVSPSNKVYPFGCPDVRSVIDKYQNQHSQPLTNHMCLDSNQNMLNSELSLLQSKVEALKKQGAFIDLMVQKQKSKCELDSLIQELDIDELEKLLKAAKELDNDVAKEIHRRLTSSSQGNQTNVASGIIFGASSSMFSFN</sequence>